<keyword evidence="1" id="KW-1133">Transmembrane helix</keyword>
<comment type="caution">
    <text evidence="2">The sequence shown here is derived from an EMBL/GenBank/DDBJ whole genome shotgun (WGS) entry which is preliminary data.</text>
</comment>
<feature type="transmembrane region" description="Helical" evidence="1">
    <location>
        <begin position="7"/>
        <end position="30"/>
    </location>
</feature>
<keyword evidence="1" id="KW-0812">Transmembrane</keyword>
<name>A0ABS6JZW0_9BACI</name>
<accession>A0ABS6JZW0</accession>
<dbReference type="Proteomes" id="UP000790580">
    <property type="component" value="Unassembled WGS sequence"/>
</dbReference>
<gene>
    <name evidence="2" type="ORF">KS407_22180</name>
</gene>
<proteinExistence type="predicted"/>
<dbReference type="RefSeq" id="WP_088074918.1">
    <property type="nucleotide sequence ID" value="NZ_JAHQCR010000088.1"/>
</dbReference>
<keyword evidence="1" id="KW-0472">Membrane</keyword>
<sequence>MDNGRLIGMILGVLFITSLSVLICGAIGYGVGYLVGVTNKWIFVWIGVGVAFVYSTVKGVKIIYALRKVEKQFGNFKGLRLVRNG</sequence>
<evidence type="ECO:0000313" key="3">
    <source>
        <dbReference type="Proteomes" id="UP000790580"/>
    </source>
</evidence>
<evidence type="ECO:0000256" key="1">
    <source>
        <dbReference type="SAM" id="Phobius"/>
    </source>
</evidence>
<feature type="transmembrane region" description="Helical" evidence="1">
    <location>
        <begin position="42"/>
        <end position="64"/>
    </location>
</feature>
<keyword evidence="3" id="KW-1185">Reference proteome</keyword>
<dbReference type="EMBL" id="JAHQCR010000088">
    <property type="protein sequence ID" value="MBU9724136.1"/>
    <property type="molecule type" value="Genomic_DNA"/>
</dbReference>
<evidence type="ECO:0000313" key="2">
    <source>
        <dbReference type="EMBL" id="MBU9724136.1"/>
    </source>
</evidence>
<organism evidence="2 3">
    <name type="scientific">Evansella alkalicola</name>
    <dbReference type="NCBI Taxonomy" id="745819"/>
    <lineage>
        <taxon>Bacteria</taxon>
        <taxon>Bacillati</taxon>
        <taxon>Bacillota</taxon>
        <taxon>Bacilli</taxon>
        <taxon>Bacillales</taxon>
        <taxon>Bacillaceae</taxon>
        <taxon>Evansella</taxon>
    </lineage>
</organism>
<reference evidence="2 3" key="1">
    <citation type="submission" date="2021-06" db="EMBL/GenBank/DDBJ databases">
        <title>Bacillus sp. RD4P76, an endophyte from a halophyte.</title>
        <authorList>
            <person name="Sun J.-Q."/>
        </authorList>
    </citation>
    <scope>NUCLEOTIDE SEQUENCE [LARGE SCALE GENOMIC DNA]</scope>
    <source>
        <strain evidence="2 3">JCM 17098</strain>
    </source>
</reference>
<protein>
    <submittedName>
        <fullName evidence="2">Uncharacterized protein</fullName>
    </submittedName>
</protein>